<keyword evidence="9" id="KW-1185">Reference proteome</keyword>
<gene>
    <name evidence="8" type="ORF">GCM10011386_21610</name>
</gene>
<evidence type="ECO:0000256" key="4">
    <source>
        <dbReference type="ARBA" id="ARBA00022840"/>
    </source>
</evidence>
<evidence type="ECO:0000259" key="6">
    <source>
        <dbReference type="PROSITE" id="PS51192"/>
    </source>
</evidence>
<dbReference type="Pfam" id="PF24473">
    <property type="entry name" value="CON_HrpB"/>
    <property type="match status" value="1"/>
</dbReference>
<dbReference type="Gene3D" id="3.40.50.300">
    <property type="entry name" value="P-loop containing nucleotide triphosphate hydrolases"/>
    <property type="match status" value="2"/>
</dbReference>
<evidence type="ECO:0000256" key="1">
    <source>
        <dbReference type="ARBA" id="ARBA00022741"/>
    </source>
</evidence>
<dbReference type="NCBIfam" id="TIGR01970">
    <property type="entry name" value="DEAH_box_HrpB"/>
    <property type="match status" value="1"/>
</dbReference>
<dbReference type="Proteomes" id="UP000597338">
    <property type="component" value="Unassembled WGS sequence"/>
</dbReference>
<dbReference type="RefSeq" id="WP_188750494.1">
    <property type="nucleotide sequence ID" value="NZ_BMIK01000006.1"/>
</dbReference>
<feature type="domain" description="Helicase C-terminal" evidence="7">
    <location>
        <begin position="211"/>
        <end position="380"/>
    </location>
</feature>
<dbReference type="InterPro" id="IPR011545">
    <property type="entry name" value="DEAD/DEAH_box_helicase_dom"/>
</dbReference>
<dbReference type="InterPro" id="IPR010225">
    <property type="entry name" value="HrpB"/>
</dbReference>
<organism evidence="8 9">
    <name type="scientific">Parapedobacter defluvii</name>
    <dbReference type="NCBI Taxonomy" id="2045106"/>
    <lineage>
        <taxon>Bacteria</taxon>
        <taxon>Pseudomonadati</taxon>
        <taxon>Bacteroidota</taxon>
        <taxon>Sphingobacteriia</taxon>
        <taxon>Sphingobacteriales</taxon>
        <taxon>Sphingobacteriaceae</taxon>
        <taxon>Parapedobacter</taxon>
    </lineage>
</organism>
<name>A0ABQ1LT27_9SPHI</name>
<evidence type="ECO:0000259" key="7">
    <source>
        <dbReference type="PROSITE" id="PS51194"/>
    </source>
</evidence>
<dbReference type="InterPro" id="IPR027417">
    <property type="entry name" value="P-loop_NTPase"/>
</dbReference>
<keyword evidence="3 8" id="KW-0347">Helicase</keyword>
<keyword evidence="2" id="KW-0378">Hydrolase</keyword>
<evidence type="ECO:0000256" key="5">
    <source>
        <dbReference type="SAM" id="MobiDB-lite"/>
    </source>
</evidence>
<feature type="region of interest" description="Disordered" evidence="5">
    <location>
        <begin position="814"/>
        <end position="837"/>
    </location>
</feature>
<dbReference type="InterPro" id="IPR007502">
    <property type="entry name" value="Helicase-assoc_dom"/>
</dbReference>
<dbReference type="InterPro" id="IPR001650">
    <property type="entry name" value="Helicase_C-like"/>
</dbReference>
<dbReference type="PANTHER" id="PTHR43519:SF1">
    <property type="entry name" value="ATP-DEPENDENT RNA HELICASE HRPB"/>
    <property type="match status" value="1"/>
</dbReference>
<dbReference type="PIRSF" id="PIRSF005496">
    <property type="entry name" value="ATP_hel_hrpB"/>
    <property type="match status" value="1"/>
</dbReference>
<dbReference type="CDD" id="cd17990">
    <property type="entry name" value="DEXHc_HrpB"/>
    <property type="match status" value="1"/>
</dbReference>
<evidence type="ECO:0000256" key="2">
    <source>
        <dbReference type="ARBA" id="ARBA00022801"/>
    </source>
</evidence>
<dbReference type="EMBL" id="BMIK01000006">
    <property type="protein sequence ID" value="GGC29255.1"/>
    <property type="molecule type" value="Genomic_DNA"/>
</dbReference>
<dbReference type="Pfam" id="PF00270">
    <property type="entry name" value="DEAD"/>
    <property type="match status" value="1"/>
</dbReference>
<dbReference type="SUPFAM" id="SSF52540">
    <property type="entry name" value="P-loop containing nucleoside triphosphate hydrolases"/>
    <property type="match status" value="1"/>
</dbReference>
<evidence type="ECO:0000313" key="9">
    <source>
        <dbReference type="Proteomes" id="UP000597338"/>
    </source>
</evidence>
<keyword evidence="4" id="KW-0067">ATP-binding</keyword>
<reference evidence="9" key="1">
    <citation type="journal article" date="2019" name="Int. J. Syst. Evol. Microbiol.">
        <title>The Global Catalogue of Microorganisms (GCM) 10K type strain sequencing project: providing services to taxonomists for standard genome sequencing and annotation.</title>
        <authorList>
            <consortium name="The Broad Institute Genomics Platform"/>
            <consortium name="The Broad Institute Genome Sequencing Center for Infectious Disease"/>
            <person name="Wu L."/>
            <person name="Ma J."/>
        </authorList>
    </citation>
    <scope>NUCLEOTIDE SEQUENCE [LARGE SCALE GENOMIC DNA]</scope>
    <source>
        <strain evidence="9">CGMCC 1.15342</strain>
    </source>
</reference>
<sequence length="837" mass="93240">MTARFHPFTTDLPIAESIPQVRQILAAHNTLILSTPPGAGKSTIVPLALLDEPWLQGRKIIMLEPRRLAASSIAHRMASLLGEKAGGTVGYRVRFENQTSSRTRIEVVTEGILTRMLHHDNALENVGIVIFDEFHERRLHTDLSMVLCRESQAILRPDLRLLIMSATLDTDQLATLLQAPVVESDGRMYPVDIVHTEEPDLRELPRECARTVIRAIREKQGDILVFLPGEAEIRACEQLLLANSMGAAVHPLYGQLSLAEQHAAIQPNRRDQRKIVLATSIAETSLTIEGITVVIDCGYTRTLVFDPPSGLSRLKTIRISQDAANQRAGRAGRLGPGTCYRLWTAATEQRMAAYRTPEILEADLTSLLLDTAQWGVQDLKQLDWLTPPPPTTVMLAQDLLTKLGALDDGKITRHGKAIHALPCHPRIAHMLLEGQRLGRAGLATDIAALLEERNPLGREAGTDITSRIEALHRYRTGNEQSKRLGNIEKIAHSYRKLLDAKEDNEVTAPYVAGLLLAHAYPERIAKARNDGKGTYQLANGKRAVVPPGDDLAHEPWLAIALLDARDGLGKIFLAATVNPADLLPFVQTSQRIAWDTQKGCVVASHDRRIGSITLESLPLPKPDETAIIDVLCETIRSEGMQLLPFTEAVEQWQNRVLSLRHWRPEDSWHDVSTATLLRHPEQWLTPYLGGIRKAEELKKLDLCDILHHSLDYQQQQAMDHLAPTNLIVPSGSAIKLRYSSTGEPPVLAVRLQEVFGLLDTPRINDNQTSVILHLLSPGFKPVQVTADLRSFWQTTYFEIRKELKRRYPKHAWPENPLQAQAVRGAPKRPPVSKDTTR</sequence>
<dbReference type="PANTHER" id="PTHR43519">
    <property type="entry name" value="ATP-DEPENDENT RNA HELICASE HRPB"/>
    <property type="match status" value="1"/>
</dbReference>
<dbReference type="SMART" id="SM00490">
    <property type="entry name" value="HELICc"/>
    <property type="match status" value="1"/>
</dbReference>
<evidence type="ECO:0000256" key="3">
    <source>
        <dbReference type="ARBA" id="ARBA00022806"/>
    </source>
</evidence>
<dbReference type="SMART" id="SM00487">
    <property type="entry name" value="DEXDc"/>
    <property type="match status" value="1"/>
</dbReference>
<dbReference type="SMART" id="SM00847">
    <property type="entry name" value="HA2"/>
    <property type="match status" value="1"/>
</dbReference>
<dbReference type="GO" id="GO:0004386">
    <property type="term" value="F:helicase activity"/>
    <property type="evidence" value="ECO:0007669"/>
    <property type="project" value="UniProtKB-KW"/>
</dbReference>
<dbReference type="CDD" id="cd18791">
    <property type="entry name" value="SF2_C_RHA"/>
    <property type="match status" value="1"/>
</dbReference>
<dbReference type="InterPro" id="IPR013689">
    <property type="entry name" value="RNA_helicase_ATP-dep_HrpB_C"/>
</dbReference>
<dbReference type="InterPro" id="IPR014001">
    <property type="entry name" value="Helicase_ATP-bd"/>
</dbReference>
<keyword evidence="1" id="KW-0547">Nucleotide-binding</keyword>
<dbReference type="PROSITE" id="PS51194">
    <property type="entry name" value="HELICASE_CTER"/>
    <property type="match status" value="1"/>
</dbReference>
<protein>
    <submittedName>
        <fullName evidence="8">ATP-dependent helicase HrpB</fullName>
    </submittedName>
</protein>
<evidence type="ECO:0000313" key="8">
    <source>
        <dbReference type="EMBL" id="GGC29255.1"/>
    </source>
</evidence>
<dbReference type="PROSITE" id="PS51192">
    <property type="entry name" value="HELICASE_ATP_BIND_1"/>
    <property type="match status" value="1"/>
</dbReference>
<dbReference type="InterPro" id="IPR049614">
    <property type="entry name" value="HrpB_DEXH"/>
</dbReference>
<feature type="domain" description="Helicase ATP-binding" evidence="6">
    <location>
        <begin position="22"/>
        <end position="186"/>
    </location>
</feature>
<comment type="caution">
    <text evidence="8">The sequence shown here is derived from an EMBL/GenBank/DDBJ whole genome shotgun (WGS) entry which is preliminary data.</text>
</comment>
<dbReference type="Pfam" id="PF08482">
    <property type="entry name" value="HrpB_C"/>
    <property type="match status" value="1"/>
</dbReference>
<dbReference type="InterPro" id="IPR056329">
    <property type="entry name" value="CON_HrpB"/>
</dbReference>
<dbReference type="Pfam" id="PF00271">
    <property type="entry name" value="Helicase_C"/>
    <property type="match status" value="1"/>
</dbReference>
<proteinExistence type="predicted"/>
<accession>A0ABQ1LT27</accession>
<dbReference type="Gene3D" id="1.20.120.1080">
    <property type="match status" value="1"/>
</dbReference>